<feature type="compositionally biased region" description="Polar residues" evidence="1">
    <location>
        <begin position="146"/>
        <end position="158"/>
    </location>
</feature>
<dbReference type="Proteomes" id="UP000037315">
    <property type="component" value="Unassembled WGS sequence"/>
</dbReference>
<dbReference type="Pfam" id="PF05309">
    <property type="entry name" value="TraE"/>
    <property type="match status" value="1"/>
</dbReference>
<organism evidence="2 3">
    <name type="scientific">Franconibacter pulveris</name>
    <dbReference type="NCBI Taxonomy" id="435910"/>
    <lineage>
        <taxon>Bacteria</taxon>
        <taxon>Pseudomonadati</taxon>
        <taxon>Pseudomonadota</taxon>
        <taxon>Gammaproteobacteria</taxon>
        <taxon>Enterobacterales</taxon>
        <taxon>Enterobacteriaceae</taxon>
        <taxon>Franconibacter</taxon>
    </lineage>
</organism>
<evidence type="ECO:0000256" key="1">
    <source>
        <dbReference type="SAM" id="MobiDB-lite"/>
    </source>
</evidence>
<keyword evidence="3" id="KW-1185">Reference proteome</keyword>
<comment type="caution">
    <text evidence="2">The sequence shown here is derived from an EMBL/GenBank/DDBJ whole genome shotgun (WGS) entry which is preliminary data.</text>
</comment>
<evidence type="ECO:0000313" key="2">
    <source>
        <dbReference type="EMBL" id="KMV34089.1"/>
    </source>
</evidence>
<feature type="region of interest" description="Disordered" evidence="1">
    <location>
        <begin position="139"/>
        <end position="159"/>
    </location>
</feature>
<name>A0A0J8Y9I3_9ENTR</name>
<dbReference type="RefSeq" id="WP_048888182.1">
    <property type="nucleotide sequence ID" value="NZ_LFEJ01000017.1"/>
</dbReference>
<proteinExistence type="predicted"/>
<dbReference type="OrthoDB" id="5880202at2"/>
<dbReference type="PATRIC" id="fig|1656095.3.peg.4613"/>
<gene>
    <name evidence="2" type="ORF">ACH50_13695</name>
</gene>
<dbReference type="EMBL" id="LFEJ01000017">
    <property type="protein sequence ID" value="KMV34089.1"/>
    <property type="molecule type" value="Genomic_DNA"/>
</dbReference>
<dbReference type="AlphaFoldDB" id="A0A0J8Y9I3"/>
<sequence>MKLSVKGNRDKYIGIAFLTLAAYSALSTVSNVITGSLAWKFASTQRTIVTPMMYNRPFSTDSRSGDTSAMAMFANSFTYLRLTVSPETIDSQQKTLLSYVPAESRDNLKKVLDVEAERIKKSGITTRFEVSEIREQEPGVMEVSGKLSSSTTNGNISTPMKDLQKTYRLEMSYENGLIRLRDFRELIPVTTP</sequence>
<evidence type="ECO:0000313" key="3">
    <source>
        <dbReference type="Proteomes" id="UP000037315"/>
    </source>
</evidence>
<accession>A0A0J8Y9I3</accession>
<dbReference type="InterPro" id="IPR007973">
    <property type="entry name" value="Pilus_assembly_TraE"/>
</dbReference>
<protein>
    <submittedName>
        <fullName evidence="2">Conjugal transfer protein TraE</fullName>
    </submittedName>
</protein>
<reference evidence="2 3" key="1">
    <citation type="submission" date="2015-06" db="EMBL/GenBank/DDBJ databases">
        <title>Genome sequencing of Cronobacter sp. strain DJ34 isolated from petroleum contaminated sludge of Duliajan Oil Fields, Assam, India.</title>
        <authorList>
            <person name="Pal S."/>
            <person name="Banerjee T.D."/>
            <person name="Roy A."/>
            <person name="Sar P."/>
            <person name="Kazy S.K."/>
        </authorList>
    </citation>
    <scope>NUCLEOTIDE SEQUENCE [LARGE SCALE GENOMIC DNA]</scope>
    <source>
        <strain evidence="2 3">DJ34</strain>
    </source>
</reference>